<evidence type="ECO:0000259" key="9">
    <source>
        <dbReference type="Pfam" id="PF02770"/>
    </source>
</evidence>
<keyword evidence="11" id="KW-0614">Plasmid</keyword>
<dbReference type="SUPFAM" id="SSF47203">
    <property type="entry name" value="Acyl-CoA dehydrogenase C-terminal domain-like"/>
    <property type="match status" value="1"/>
</dbReference>
<evidence type="ECO:0000313" key="11">
    <source>
        <dbReference type="EMBL" id="UYF97265.1"/>
    </source>
</evidence>
<dbReference type="FunFam" id="2.40.110.10:FF:000002">
    <property type="entry name" value="Acyl-CoA dehydrogenase fadE12"/>
    <property type="match status" value="1"/>
</dbReference>
<dbReference type="InterPro" id="IPR037069">
    <property type="entry name" value="AcylCoA_DH/ox_N_sf"/>
</dbReference>
<dbReference type="Pfam" id="PF02770">
    <property type="entry name" value="Acyl-CoA_dh_M"/>
    <property type="match status" value="1"/>
</dbReference>
<dbReference type="GeneID" id="83624514"/>
<dbReference type="PROSITE" id="PS00073">
    <property type="entry name" value="ACYL_COA_DH_2"/>
    <property type="match status" value="1"/>
</dbReference>
<dbReference type="SUPFAM" id="SSF56645">
    <property type="entry name" value="Acyl-CoA dehydrogenase NM domain-like"/>
    <property type="match status" value="1"/>
</dbReference>
<dbReference type="Proteomes" id="UP001163947">
    <property type="component" value="Plasmid pN1"/>
</dbReference>
<dbReference type="InterPro" id="IPR006089">
    <property type="entry name" value="Acyl-CoA_DH_CS"/>
</dbReference>
<comment type="catalytic activity">
    <reaction evidence="6">
        <text>a 2,3-saturated acyl-CoA + A = a 2,3-dehydroacyl-CoA + AH2</text>
        <dbReference type="Rhea" id="RHEA:48608"/>
        <dbReference type="ChEBI" id="CHEBI:13193"/>
        <dbReference type="ChEBI" id="CHEBI:17499"/>
        <dbReference type="ChEBI" id="CHEBI:60015"/>
        <dbReference type="ChEBI" id="CHEBI:65111"/>
    </reaction>
</comment>
<reference evidence="11" key="1">
    <citation type="submission" date="2022-09" db="EMBL/GenBank/DDBJ databases">
        <title>The genome sequence of Rhodococcus aetherivorans N1.</title>
        <authorList>
            <person name="Jiang W."/>
        </authorList>
    </citation>
    <scope>NUCLEOTIDE SEQUENCE</scope>
    <source>
        <strain evidence="11">N1</strain>
        <plasmid evidence="11">pN1</plasmid>
    </source>
</reference>
<evidence type="ECO:0000256" key="2">
    <source>
        <dbReference type="ARBA" id="ARBA00009347"/>
    </source>
</evidence>
<keyword evidence="3 7" id="KW-0285">Flavoprotein</keyword>
<dbReference type="EMBL" id="CP106984">
    <property type="protein sequence ID" value="UYF97265.1"/>
    <property type="molecule type" value="Genomic_DNA"/>
</dbReference>
<dbReference type="GO" id="GO:0050660">
    <property type="term" value="F:flavin adenine dinucleotide binding"/>
    <property type="evidence" value="ECO:0007669"/>
    <property type="project" value="InterPro"/>
</dbReference>
<dbReference type="FunFam" id="1.20.140.10:FF:000001">
    <property type="entry name" value="Acyl-CoA dehydrogenase"/>
    <property type="match status" value="1"/>
</dbReference>
<name>A0AA46SC38_9NOCA</name>
<evidence type="ECO:0000313" key="12">
    <source>
        <dbReference type="Proteomes" id="UP001163947"/>
    </source>
</evidence>
<organism evidence="11 12">
    <name type="scientific">Rhodococcus aetherivorans</name>
    <dbReference type="NCBI Taxonomy" id="191292"/>
    <lineage>
        <taxon>Bacteria</taxon>
        <taxon>Bacillati</taxon>
        <taxon>Actinomycetota</taxon>
        <taxon>Actinomycetes</taxon>
        <taxon>Mycobacteriales</taxon>
        <taxon>Nocardiaceae</taxon>
        <taxon>Rhodococcus</taxon>
    </lineage>
</organism>
<dbReference type="InterPro" id="IPR036250">
    <property type="entry name" value="AcylCo_DH-like_C"/>
</dbReference>
<dbReference type="Gene3D" id="1.20.140.10">
    <property type="entry name" value="Butyryl-CoA Dehydrogenase, subunit A, domain 3"/>
    <property type="match status" value="1"/>
</dbReference>
<evidence type="ECO:0000256" key="4">
    <source>
        <dbReference type="ARBA" id="ARBA00022827"/>
    </source>
</evidence>
<feature type="domain" description="Acyl-CoA dehydrogenase/oxidase C-terminal" evidence="8">
    <location>
        <begin position="231"/>
        <end position="379"/>
    </location>
</feature>
<sequence>MKRTVYGDDHEAYRHSVREFLARWFEPLAADVRANRALPREFWLAAGKHDLLGLEVPERYSGVEAGDYRFNAVLIEELARMNAALASSVSIHCDVVAPYLVHLTTDEQKARWLPGLCSGDVLTAIGMTEPGGGSDLAALKTTAVRDGNGWLLSGAKTFITNGYSADLVIIPARTSPSKKAKGITLFGVDTSLPGFERGRKLDKVGQDEADTAELFLDRVRVTDDDVIGELDRGFIHMMSFLPQERLGCAIANLAHAAQILLETIDYCRERKAFGQSIGTFQHNKFLLAELVTQLDVTQAYVDRCIEAHSEGMLTPIDAAKAKWWTAEIQNRILDHCVQLHGGYGYMNEYRVARAWRDARVTKIWAGSNEIMKELIGRDLGF</sequence>
<dbReference type="AlphaFoldDB" id="A0AA46SC38"/>
<keyword evidence="4 7" id="KW-0274">FAD</keyword>
<dbReference type="PANTHER" id="PTHR43884:SF12">
    <property type="entry name" value="ISOVALERYL-COA DEHYDROGENASE, MITOCHONDRIAL-RELATED"/>
    <property type="match status" value="1"/>
</dbReference>
<evidence type="ECO:0000256" key="6">
    <source>
        <dbReference type="ARBA" id="ARBA00052546"/>
    </source>
</evidence>
<comment type="cofactor">
    <cofactor evidence="1 7">
        <name>FAD</name>
        <dbReference type="ChEBI" id="CHEBI:57692"/>
    </cofactor>
</comment>
<dbReference type="GO" id="GO:0003995">
    <property type="term" value="F:acyl-CoA dehydrogenase activity"/>
    <property type="evidence" value="ECO:0007669"/>
    <property type="project" value="InterPro"/>
</dbReference>
<dbReference type="InterPro" id="IPR006091">
    <property type="entry name" value="Acyl-CoA_Oxase/DH_mid-dom"/>
</dbReference>
<geneLocation type="plasmid" evidence="11 12">
    <name>pN1</name>
</geneLocation>
<dbReference type="InterPro" id="IPR009075">
    <property type="entry name" value="AcylCo_DH/oxidase_C"/>
</dbReference>
<evidence type="ECO:0000256" key="3">
    <source>
        <dbReference type="ARBA" id="ARBA00022630"/>
    </source>
</evidence>
<evidence type="ECO:0000259" key="8">
    <source>
        <dbReference type="Pfam" id="PF00441"/>
    </source>
</evidence>
<evidence type="ECO:0000256" key="1">
    <source>
        <dbReference type="ARBA" id="ARBA00001974"/>
    </source>
</evidence>
<comment type="similarity">
    <text evidence="2 7">Belongs to the acyl-CoA dehydrogenase family.</text>
</comment>
<dbReference type="PANTHER" id="PTHR43884">
    <property type="entry name" value="ACYL-COA DEHYDROGENASE"/>
    <property type="match status" value="1"/>
</dbReference>
<evidence type="ECO:0000259" key="10">
    <source>
        <dbReference type="Pfam" id="PF02771"/>
    </source>
</evidence>
<dbReference type="Gene3D" id="1.10.540.10">
    <property type="entry name" value="Acyl-CoA dehydrogenase/oxidase, N-terminal domain"/>
    <property type="match status" value="1"/>
</dbReference>
<dbReference type="InterPro" id="IPR009100">
    <property type="entry name" value="AcylCoA_DH/oxidase_NM_dom_sf"/>
</dbReference>
<proteinExistence type="inferred from homology"/>
<dbReference type="Pfam" id="PF02771">
    <property type="entry name" value="Acyl-CoA_dh_N"/>
    <property type="match status" value="1"/>
</dbReference>
<evidence type="ECO:0000256" key="5">
    <source>
        <dbReference type="ARBA" id="ARBA00023002"/>
    </source>
</evidence>
<dbReference type="InterPro" id="IPR046373">
    <property type="entry name" value="Acyl-CoA_Oxase/DH_mid-dom_sf"/>
</dbReference>
<gene>
    <name evidence="11" type="ORF">OCS65_28835</name>
</gene>
<dbReference type="PROSITE" id="PS00072">
    <property type="entry name" value="ACYL_COA_DH_1"/>
    <property type="match status" value="1"/>
</dbReference>
<dbReference type="RefSeq" id="WP_088899468.1">
    <property type="nucleotide sequence ID" value="NZ_CP106984.1"/>
</dbReference>
<dbReference type="Pfam" id="PF00441">
    <property type="entry name" value="Acyl-CoA_dh_1"/>
    <property type="match status" value="1"/>
</dbReference>
<dbReference type="InterPro" id="IPR013786">
    <property type="entry name" value="AcylCoA_DH/ox_N"/>
</dbReference>
<feature type="domain" description="Acyl-CoA dehydrogenase/oxidase N-terminal" evidence="10">
    <location>
        <begin position="8"/>
        <end position="120"/>
    </location>
</feature>
<accession>A0AA46SC38</accession>
<feature type="domain" description="Acyl-CoA oxidase/dehydrogenase middle" evidence="9">
    <location>
        <begin position="124"/>
        <end position="219"/>
    </location>
</feature>
<protein>
    <submittedName>
        <fullName evidence="11">Acyl-CoA dehydrogenase family protein</fullName>
    </submittedName>
</protein>
<keyword evidence="5 7" id="KW-0560">Oxidoreductase</keyword>
<dbReference type="Gene3D" id="2.40.110.10">
    <property type="entry name" value="Butyryl-CoA Dehydrogenase, subunit A, domain 2"/>
    <property type="match status" value="1"/>
</dbReference>
<evidence type="ECO:0000256" key="7">
    <source>
        <dbReference type="RuleBase" id="RU362125"/>
    </source>
</evidence>